<evidence type="ECO:0000313" key="6">
    <source>
        <dbReference type="Proteomes" id="UP000799757"/>
    </source>
</evidence>
<dbReference type="Gene3D" id="1.25.40.10">
    <property type="entry name" value="Tetratricopeptide repeat domain"/>
    <property type="match status" value="1"/>
</dbReference>
<evidence type="ECO:0000313" key="5">
    <source>
        <dbReference type="EMBL" id="KAF2787273.1"/>
    </source>
</evidence>
<protein>
    <recommendedName>
        <fullName evidence="7">Kinesin light chain</fullName>
    </recommendedName>
</protein>
<dbReference type="GO" id="GO:0007018">
    <property type="term" value="P:microtubule-based movement"/>
    <property type="evidence" value="ECO:0007669"/>
    <property type="project" value="TreeGrafter"/>
</dbReference>
<dbReference type="SUPFAM" id="SSF48452">
    <property type="entry name" value="TPR-like"/>
    <property type="match status" value="1"/>
</dbReference>
<reference evidence="5" key="1">
    <citation type="journal article" date="2020" name="Stud. Mycol.">
        <title>101 Dothideomycetes genomes: a test case for predicting lifestyles and emergence of pathogens.</title>
        <authorList>
            <person name="Haridas S."/>
            <person name="Albert R."/>
            <person name="Binder M."/>
            <person name="Bloem J."/>
            <person name="Labutti K."/>
            <person name="Salamov A."/>
            <person name="Andreopoulos B."/>
            <person name="Baker S."/>
            <person name="Barry K."/>
            <person name="Bills G."/>
            <person name="Bluhm B."/>
            <person name="Cannon C."/>
            <person name="Castanera R."/>
            <person name="Culley D."/>
            <person name="Daum C."/>
            <person name="Ezra D."/>
            <person name="Gonzalez J."/>
            <person name="Henrissat B."/>
            <person name="Kuo A."/>
            <person name="Liang C."/>
            <person name="Lipzen A."/>
            <person name="Lutzoni F."/>
            <person name="Magnuson J."/>
            <person name="Mondo S."/>
            <person name="Nolan M."/>
            <person name="Ohm R."/>
            <person name="Pangilinan J."/>
            <person name="Park H.-J."/>
            <person name="Ramirez L."/>
            <person name="Alfaro M."/>
            <person name="Sun H."/>
            <person name="Tritt A."/>
            <person name="Yoshinaga Y."/>
            <person name="Zwiers L.-H."/>
            <person name="Turgeon B."/>
            <person name="Goodwin S."/>
            <person name="Spatafora J."/>
            <person name="Crous P."/>
            <person name="Grigoriev I."/>
        </authorList>
    </citation>
    <scope>NUCLEOTIDE SEQUENCE</scope>
    <source>
        <strain evidence="5">CBS 109.77</strain>
    </source>
</reference>
<dbReference type="Pfam" id="PF13424">
    <property type="entry name" value="TPR_12"/>
    <property type="match status" value="1"/>
</dbReference>
<keyword evidence="2" id="KW-0963">Cytoplasm</keyword>
<dbReference type="Proteomes" id="UP000799757">
    <property type="component" value="Unassembled WGS sequence"/>
</dbReference>
<dbReference type="GO" id="GO:0005737">
    <property type="term" value="C:cytoplasm"/>
    <property type="evidence" value="ECO:0007669"/>
    <property type="project" value="UniProtKB-SubCell"/>
</dbReference>
<keyword evidence="3" id="KW-0677">Repeat</keyword>
<dbReference type="GO" id="GO:0005871">
    <property type="term" value="C:kinesin complex"/>
    <property type="evidence" value="ECO:0007669"/>
    <property type="project" value="InterPro"/>
</dbReference>
<name>A0A6A6WTI3_9PLEO</name>
<evidence type="ECO:0000256" key="3">
    <source>
        <dbReference type="ARBA" id="ARBA00022737"/>
    </source>
</evidence>
<gene>
    <name evidence="5" type="ORF">K505DRAFT_225425</name>
</gene>
<dbReference type="OrthoDB" id="3925022at2759"/>
<dbReference type="InterPro" id="IPR011990">
    <property type="entry name" value="TPR-like_helical_dom_sf"/>
</dbReference>
<accession>A0A6A6WTI3</accession>
<evidence type="ECO:0000256" key="1">
    <source>
        <dbReference type="ARBA" id="ARBA00004496"/>
    </source>
</evidence>
<dbReference type="PANTHER" id="PTHR45783">
    <property type="entry name" value="KINESIN LIGHT CHAIN"/>
    <property type="match status" value="1"/>
</dbReference>
<keyword evidence="4" id="KW-0802">TPR repeat</keyword>
<feature type="non-terminal residue" evidence="5">
    <location>
        <position position="76"/>
    </location>
</feature>
<dbReference type="EMBL" id="MU002339">
    <property type="protein sequence ID" value="KAF2787273.1"/>
    <property type="molecule type" value="Genomic_DNA"/>
</dbReference>
<dbReference type="PANTHER" id="PTHR45783:SF3">
    <property type="entry name" value="KINESIN LIGHT CHAIN"/>
    <property type="match status" value="1"/>
</dbReference>
<keyword evidence="6" id="KW-1185">Reference proteome</keyword>
<feature type="non-terminal residue" evidence="5">
    <location>
        <position position="1"/>
    </location>
</feature>
<evidence type="ECO:0008006" key="7">
    <source>
        <dbReference type="Google" id="ProtNLM"/>
    </source>
</evidence>
<dbReference type="AlphaFoldDB" id="A0A6A6WTI3"/>
<dbReference type="GO" id="GO:0019894">
    <property type="term" value="F:kinesin binding"/>
    <property type="evidence" value="ECO:0007669"/>
    <property type="project" value="TreeGrafter"/>
</dbReference>
<sequence length="76" mass="8572">DSQGKYEEAESMKRQTLALKEKVLGLEHPGTLTSMYCLAHLLANRHCYDESLLLYKRACAAYITVLGEEHPTTRAC</sequence>
<proteinExistence type="predicted"/>
<dbReference type="InterPro" id="IPR002151">
    <property type="entry name" value="Kinesin_light"/>
</dbReference>
<evidence type="ECO:0000256" key="2">
    <source>
        <dbReference type="ARBA" id="ARBA00022490"/>
    </source>
</evidence>
<evidence type="ECO:0000256" key="4">
    <source>
        <dbReference type="ARBA" id="ARBA00022803"/>
    </source>
</evidence>
<organism evidence="5 6">
    <name type="scientific">Melanomma pulvis-pyrius CBS 109.77</name>
    <dbReference type="NCBI Taxonomy" id="1314802"/>
    <lineage>
        <taxon>Eukaryota</taxon>
        <taxon>Fungi</taxon>
        <taxon>Dikarya</taxon>
        <taxon>Ascomycota</taxon>
        <taxon>Pezizomycotina</taxon>
        <taxon>Dothideomycetes</taxon>
        <taxon>Pleosporomycetidae</taxon>
        <taxon>Pleosporales</taxon>
        <taxon>Melanommataceae</taxon>
        <taxon>Melanomma</taxon>
    </lineage>
</organism>
<comment type="subcellular location">
    <subcellularLocation>
        <location evidence="1">Cytoplasm</location>
    </subcellularLocation>
</comment>